<sequence>MRPLDLNTPRRWPLTPLLLQCREARLRLGAQPLGPINLSLQQGERVAVLGPSGAGKSTLLKLLAAELSPASGTLQLHDRTLARWPLAELARQRAVMPQSHEVAFGLPVALVIALGRVALRHDPQREAIVAQAAASAQAQHLLERRFDTLSGGEKARVQLARVLAQLWDCQGGLLLVDEPLAALDPGLQWQLMDTLQHYARERQHAVVAVLHDINQALNSFERLWLMQQGQLVADLPATPNRALPLLEALYGLPLCHAYSAEGESAVVPALQRWRATRQTRSAACAAGA</sequence>
<dbReference type="GO" id="GO:0005524">
    <property type="term" value="F:ATP binding"/>
    <property type="evidence" value="ECO:0007669"/>
    <property type="project" value="UniProtKB-KW"/>
</dbReference>
<evidence type="ECO:0000256" key="2">
    <source>
        <dbReference type="ARBA" id="ARBA00022475"/>
    </source>
</evidence>
<proteinExistence type="predicted"/>
<dbReference type="PANTHER" id="PTHR42794">
    <property type="entry name" value="HEMIN IMPORT ATP-BINDING PROTEIN HMUV"/>
    <property type="match status" value="1"/>
</dbReference>
<dbReference type="SUPFAM" id="SSF52540">
    <property type="entry name" value="P-loop containing nucleoside triphosphate hydrolases"/>
    <property type="match status" value="1"/>
</dbReference>
<gene>
    <name evidence="8" type="ORF">ACG0Z6_12890</name>
</gene>
<keyword evidence="9" id="KW-1185">Reference proteome</keyword>
<comment type="caution">
    <text evidence="8">The sequence shown here is derived from an EMBL/GenBank/DDBJ whole genome shotgun (WGS) entry which is preliminary data.</text>
</comment>
<evidence type="ECO:0000256" key="4">
    <source>
        <dbReference type="ARBA" id="ARBA00022840"/>
    </source>
</evidence>
<protein>
    <submittedName>
        <fullName evidence="8">ATP-binding cassette domain-containing protein</fullName>
    </submittedName>
</protein>
<evidence type="ECO:0000256" key="5">
    <source>
        <dbReference type="ARBA" id="ARBA00022967"/>
    </source>
</evidence>
<evidence type="ECO:0000259" key="7">
    <source>
        <dbReference type="PROSITE" id="PS50893"/>
    </source>
</evidence>
<dbReference type="Gene3D" id="3.40.50.300">
    <property type="entry name" value="P-loop containing nucleotide triphosphate hydrolases"/>
    <property type="match status" value="1"/>
</dbReference>
<keyword evidence="2" id="KW-1003">Cell membrane</keyword>
<dbReference type="InterPro" id="IPR017871">
    <property type="entry name" value="ABC_transporter-like_CS"/>
</dbReference>
<dbReference type="Proteomes" id="UP001606099">
    <property type="component" value="Unassembled WGS sequence"/>
</dbReference>
<accession>A0ABW7FXQ1</accession>
<keyword evidence="2" id="KW-0472">Membrane</keyword>
<dbReference type="EMBL" id="JBIGHZ010000005">
    <property type="protein sequence ID" value="MFG6449128.1"/>
    <property type="molecule type" value="Genomic_DNA"/>
</dbReference>
<evidence type="ECO:0000256" key="3">
    <source>
        <dbReference type="ARBA" id="ARBA00022741"/>
    </source>
</evidence>
<name>A0ABW7FXQ1_9BURK</name>
<dbReference type="RefSeq" id="WP_394462035.1">
    <property type="nucleotide sequence ID" value="NZ_JBIGHZ010000005.1"/>
</dbReference>
<dbReference type="PANTHER" id="PTHR42794:SF1">
    <property type="entry name" value="HEMIN IMPORT ATP-BINDING PROTEIN HMUV"/>
    <property type="match status" value="1"/>
</dbReference>
<dbReference type="PROSITE" id="PS50893">
    <property type="entry name" value="ABC_TRANSPORTER_2"/>
    <property type="match status" value="1"/>
</dbReference>
<dbReference type="PROSITE" id="PS00211">
    <property type="entry name" value="ABC_TRANSPORTER_1"/>
    <property type="match status" value="1"/>
</dbReference>
<organism evidence="8 9">
    <name type="scientific">Roseateles rivi</name>
    <dbReference type="NCBI Taxonomy" id="3299028"/>
    <lineage>
        <taxon>Bacteria</taxon>
        <taxon>Pseudomonadati</taxon>
        <taxon>Pseudomonadota</taxon>
        <taxon>Betaproteobacteria</taxon>
        <taxon>Burkholderiales</taxon>
        <taxon>Sphaerotilaceae</taxon>
        <taxon>Roseateles</taxon>
    </lineage>
</organism>
<keyword evidence="1" id="KW-0813">Transport</keyword>
<dbReference type="Pfam" id="PF00005">
    <property type="entry name" value="ABC_tran"/>
    <property type="match status" value="1"/>
</dbReference>
<evidence type="ECO:0000313" key="8">
    <source>
        <dbReference type="EMBL" id="MFG6449128.1"/>
    </source>
</evidence>
<dbReference type="InterPro" id="IPR003593">
    <property type="entry name" value="AAA+_ATPase"/>
</dbReference>
<evidence type="ECO:0000256" key="6">
    <source>
        <dbReference type="ARBA" id="ARBA00037066"/>
    </source>
</evidence>
<dbReference type="InterPro" id="IPR003439">
    <property type="entry name" value="ABC_transporter-like_ATP-bd"/>
</dbReference>
<evidence type="ECO:0000313" key="9">
    <source>
        <dbReference type="Proteomes" id="UP001606099"/>
    </source>
</evidence>
<reference evidence="8 9" key="1">
    <citation type="submission" date="2024-08" db="EMBL/GenBank/DDBJ databases">
        <authorList>
            <person name="Lu H."/>
        </authorList>
    </citation>
    <scope>NUCLEOTIDE SEQUENCE [LARGE SCALE GENOMIC DNA]</scope>
    <source>
        <strain evidence="8 9">BYS180W</strain>
    </source>
</reference>
<evidence type="ECO:0000256" key="1">
    <source>
        <dbReference type="ARBA" id="ARBA00022448"/>
    </source>
</evidence>
<dbReference type="SMART" id="SM00382">
    <property type="entry name" value="AAA"/>
    <property type="match status" value="1"/>
</dbReference>
<keyword evidence="3" id="KW-0547">Nucleotide-binding</keyword>
<comment type="function">
    <text evidence="6">Part of the ABC transporter complex HmuTUV involved in hemin import. Responsible for energy coupling to the transport system.</text>
</comment>
<dbReference type="InterPro" id="IPR027417">
    <property type="entry name" value="P-loop_NTPase"/>
</dbReference>
<dbReference type="CDD" id="cd03214">
    <property type="entry name" value="ABC_Iron-Siderophores_B12_Hemin"/>
    <property type="match status" value="1"/>
</dbReference>
<keyword evidence="4 8" id="KW-0067">ATP-binding</keyword>
<feature type="domain" description="ABC transporter" evidence="7">
    <location>
        <begin position="1"/>
        <end position="253"/>
    </location>
</feature>
<keyword evidence="5" id="KW-1278">Translocase</keyword>